<feature type="region of interest" description="Disordered" evidence="1">
    <location>
        <begin position="336"/>
        <end position="362"/>
    </location>
</feature>
<evidence type="ECO:0000256" key="1">
    <source>
        <dbReference type="SAM" id="MobiDB-lite"/>
    </source>
</evidence>
<evidence type="ECO:0000313" key="4">
    <source>
        <dbReference type="Proteomes" id="UP001642484"/>
    </source>
</evidence>
<keyword evidence="2" id="KW-1133">Transmembrane helix</keyword>
<feature type="region of interest" description="Disordered" evidence="1">
    <location>
        <begin position="309"/>
        <end position="328"/>
    </location>
</feature>
<keyword evidence="4" id="KW-1185">Reference proteome</keyword>
<evidence type="ECO:0008006" key="5">
    <source>
        <dbReference type="Google" id="ProtNLM"/>
    </source>
</evidence>
<reference evidence="3 4" key="1">
    <citation type="submission" date="2024-02" db="EMBL/GenBank/DDBJ databases">
        <authorList>
            <person name="Chen Y."/>
            <person name="Shah S."/>
            <person name="Dougan E. K."/>
            <person name="Thang M."/>
            <person name="Chan C."/>
        </authorList>
    </citation>
    <scope>NUCLEOTIDE SEQUENCE [LARGE SCALE GENOMIC DNA]</scope>
</reference>
<organism evidence="3 4">
    <name type="scientific">Durusdinium trenchii</name>
    <dbReference type="NCBI Taxonomy" id="1381693"/>
    <lineage>
        <taxon>Eukaryota</taxon>
        <taxon>Sar</taxon>
        <taxon>Alveolata</taxon>
        <taxon>Dinophyceae</taxon>
        <taxon>Suessiales</taxon>
        <taxon>Symbiodiniaceae</taxon>
        <taxon>Durusdinium</taxon>
    </lineage>
</organism>
<accession>A0ABP0M9A5</accession>
<dbReference type="EMBL" id="CAXAMN010016113">
    <property type="protein sequence ID" value="CAK9047344.1"/>
    <property type="molecule type" value="Genomic_DNA"/>
</dbReference>
<comment type="caution">
    <text evidence="3">The sequence shown here is derived from an EMBL/GenBank/DDBJ whole genome shotgun (WGS) entry which is preliminary data.</text>
</comment>
<feature type="compositionally biased region" description="Basic and acidic residues" evidence="1">
    <location>
        <begin position="347"/>
        <end position="362"/>
    </location>
</feature>
<protein>
    <recommendedName>
        <fullName evidence="5">ELMO domain-containing protein</fullName>
    </recommendedName>
</protein>
<dbReference type="Proteomes" id="UP001642484">
    <property type="component" value="Unassembled WGS sequence"/>
</dbReference>
<proteinExistence type="predicted"/>
<evidence type="ECO:0000313" key="3">
    <source>
        <dbReference type="EMBL" id="CAK9047344.1"/>
    </source>
</evidence>
<keyword evidence="2" id="KW-0812">Transmembrane</keyword>
<sequence>MDGDEVQFSLLQSAFKVSGSEAIGPQLLSEGWKALGMIPASVQNGIHELVPLFALVLFMLVVWIFLMIIQNLPAEWYNEQEGDLKPRGRRWGRQPDESPPVDGSPVCASLTFPRAEARFKICADNFRSGKKLNIQGDNSGRMLLVALFGSTKEGPPTLRVCFANCETDPRCSIQVAADAVGYDALVLGRKDSLYGTVERSFGHCIVRHNEVPALKVEVNRITLAAIVTSPHGRRLAKGGIEADNYWHLEAGPFWAQVRRLQSLVVSAALPAWTARPVAGLLEGVADAIEALARAPTAVTRPTNAWAGVRVGEASHPGPPAPATERRERALSELRRAGLVPHPAPPSRRPESPDFHTPRGGPDHCRPALWVTQGPPDALPLQTAPRSWVYVPLLHDAAGASSDAAQAAWRAHAAFGPVWGQWVGALRAACPQPLTSLHAAVLVHSAAEGRPFVWPERPFRGLQGDSLCTLAFAVEALARADGYLAPAVQEALLCVYGGDRLASEIAEGARHLCAPPAPVPPTDRGAAPAPEADVLSEVAAAAAPRRRARRPRARAPRTSPPPPRPDSRADALWATRDLADEFQRRVYTLQAPPPFLRGALRAALHAGLARIRDDPDSPAGWGLFLLAPRMLLFRRRGETRVARDALEERAALLARGAYADLLDQAAAAAALAPVASPAPRGDCLESAAHWASWADSLPVIGARHPLLLARVLPELAAELGAPGLPGTQAARLAAAALHTPGWAPPSWVALASGLDSGAGASFGDPTRGWQRAATAALDRQALEVHFSVLDPASRALLLSQGGAGGAAALTVLPSRPEYRLPAEQFRGSLATTLLELPEQGGGAPPAPAVLADLTQDARLLQCT</sequence>
<keyword evidence="2" id="KW-0472">Membrane</keyword>
<feature type="region of interest" description="Disordered" evidence="1">
    <location>
        <begin position="538"/>
        <end position="569"/>
    </location>
</feature>
<name>A0ABP0M9A5_9DINO</name>
<feature type="compositionally biased region" description="Basic residues" evidence="1">
    <location>
        <begin position="543"/>
        <end position="554"/>
    </location>
</feature>
<gene>
    <name evidence="3" type="ORF">CCMP2556_LOCUS24499</name>
</gene>
<evidence type="ECO:0000256" key="2">
    <source>
        <dbReference type="SAM" id="Phobius"/>
    </source>
</evidence>
<feature type="transmembrane region" description="Helical" evidence="2">
    <location>
        <begin position="49"/>
        <end position="69"/>
    </location>
</feature>